<comment type="similarity">
    <text evidence="4">Belongs to the PqqD family.</text>
</comment>
<evidence type="ECO:0000313" key="6">
    <source>
        <dbReference type="Proteomes" id="UP000278792"/>
    </source>
</evidence>
<dbReference type="NCBIfam" id="TIGR03859">
    <property type="entry name" value="PQQ_PqqD"/>
    <property type="match status" value="1"/>
</dbReference>
<dbReference type="InterPro" id="IPR008792">
    <property type="entry name" value="PQQD"/>
</dbReference>
<evidence type="ECO:0000256" key="4">
    <source>
        <dbReference type="HAMAP-Rule" id="MF_00655"/>
    </source>
</evidence>
<dbReference type="HAMAP" id="MF_00655">
    <property type="entry name" value="PQQ_syn_PqqD"/>
    <property type="match status" value="1"/>
</dbReference>
<dbReference type="Proteomes" id="UP000278792">
    <property type="component" value="Unassembled WGS sequence"/>
</dbReference>
<dbReference type="InterPro" id="IPR022479">
    <property type="entry name" value="PqqD_bac"/>
</dbReference>
<dbReference type="InterPro" id="IPR041881">
    <property type="entry name" value="PqqD_sf"/>
</dbReference>
<name>A0A3N3DZN3_9VIBR</name>
<accession>A0A3N3DZN3</accession>
<organism evidence="5 6">
    <name type="scientific">Vibrio ponticus</name>
    <dbReference type="NCBI Taxonomy" id="265668"/>
    <lineage>
        <taxon>Bacteria</taxon>
        <taxon>Pseudomonadati</taxon>
        <taxon>Pseudomonadota</taxon>
        <taxon>Gammaproteobacteria</taxon>
        <taxon>Vibrionales</taxon>
        <taxon>Vibrionaceae</taxon>
        <taxon>Vibrio</taxon>
    </lineage>
</organism>
<dbReference type="Gene3D" id="1.10.10.1150">
    <property type="entry name" value="Coenzyme PQQ synthesis protein D (PqqD)"/>
    <property type="match status" value="1"/>
</dbReference>
<comment type="pathway">
    <text evidence="1 4">Cofactor biosynthesis; pyrroloquinoline quinone biosynthesis.</text>
</comment>
<evidence type="ECO:0000313" key="5">
    <source>
        <dbReference type="EMBL" id="ROV59955.1"/>
    </source>
</evidence>
<gene>
    <name evidence="4 5" type="primary">pqqD</name>
    <name evidence="5" type="ORF">EGH82_11420</name>
</gene>
<evidence type="ECO:0000256" key="3">
    <source>
        <dbReference type="ARBA" id="ARBA00022905"/>
    </source>
</evidence>
<dbReference type="Pfam" id="PF05402">
    <property type="entry name" value="PqqD"/>
    <property type="match status" value="1"/>
</dbReference>
<reference evidence="5 6" key="1">
    <citation type="submission" date="2018-11" db="EMBL/GenBank/DDBJ databases">
        <title>Vibrio ponticus strain CAIM 1751 pathogenic for the snapper Lutjanus guttatus.</title>
        <authorList>
            <person name="Soto-Rodriguez S."/>
            <person name="Lozano-Olvera R."/>
            <person name="Gomez-Gil B."/>
        </authorList>
    </citation>
    <scope>NUCLEOTIDE SEQUENCE [LARGE SCALE GENOMIC DNA]</scope>
    <source>
        <strain evidence="5 6">CAIM 1751</strain>
    </source>
</reference>
<evidence type="ECO:0000256" key="1">
    <source>
        <dbReference type="ARBA" id="ARBA00004886"/>
    </source>
</evidence>
<dbReference type="EMBL" id="RKIK01000029">
    <property type="protein sequence ID" value="ROV59955.1"/>
    <property type="molecule type" value="Genomic_DNA"/>
</dbReference>
<comment type="caution">
    <text evidence="5">The sequence shown here is derived from an EMBL/GenBank/DDBJ whole genome shotgun (WGS) entry which is preliminary data.</text>
</comment>
<dbReference type="NCBIfam" id="NF002535">
    <property type="entry name" value="PRK02079.1"/>
    <property type="match status" value="1"/>
</dbReference>
<dbReference type="RefSeq" id="WP_123782170.1">
    <property type="nucleotide sequence ID" value="NZ_RKIK01000029.1"/>
</dbReference>
<dbReference type="AlphaFoldDB" id="A0A3N3DZN3"/>
<keyword evidence="3 4" id="KW-0884">PQQ biosynthesis</keyword>
<protein>
    <recommendedName>
        <fullName evidence="4">PqqA binding protein</fullName>
    </recommendedName>
    <alternativeName>
        <fullName evidence="4">Coenzyme PQQ synthesis protein D</fullName>
    </alternativeName>
    <alternativeName>
        <fullName evidence="4">Pyrroloquinoline quinone biosynthesis protein D</fullName>
    </alternativeName>
</protein>
<comment type="subunit">
    <text evidence="2 4">Monomer. Interacts with PqqE.</text>
</comment>
<dbReference type="GO" id="GO:0048038">
    <property type="term" value="F:quinone binding"/>
    <property type="evidence" value="ECO:0007669"/>
    <property type="project" value="InterPro"/>
</dbReference>
<evidence type="ECO:0000256" key="2">
    <source>
        <dbReference type="ARBA" id="ARBA00011741"/>
    </source>
</evidence>
<dbReference type="UniPathway" id="UPA00539"/>
<proteinExistence type="inferred from homology"/>
<sequence>MERTQRIPKMNSLFRFQFEPAQQCHVLLYPEGMVKLNASAAEILIKIDGNNTIEQIHQQLTEQFPEAGDIQNDIIEFLDDAENKRWIYYD</sequence>
<comment type="function">
    <text evidence="4">Functions as a PqqA binding protein and presents PqqA to PqqE, in the pyrroloquinoline quinone (PQQ) biosynthetic pathway.</text>
</comment>
<dbReference type="GO" id="GO:0018189">
    <property type="term" value="P:pyrroloquinoline quinone biosynthetic process"/>
    <property type="evidence" value="ECO:0007669"/>
    <property type="project" value="UniProtKB-UniRule"/>
</dbReference>